<protein>
    <submittedName>
        <fullName evidence="1">Uncharacterized protein</fullName>
    </submittedName>
</protein>
<dbReference type="EMBL" id="BK059105">
    <property type="protein sequence ID" value="DAE31024.1"/>
    <property type="molecule type" value="Genomic_DNA"/>
</dbReference>
<accession>A0A8S5RI07</accession>
<name>A0A8S5RI07_9VIRU</name>
<reference evidence="1" key="1">
    <citation type="journal article" date="2021" name="Proc. Natl. Acad. Sci. U.S.A.">
        <title>A Catalog of Tens of Thousands of Viruses from Human Metagenomes Reveals Hidden Associations with Chronic Diseases.</title>
        <authorList>
            <person name="Tisza M.J."/>
            <person name="Buck C.B."/>
        </authorList>
    </citation>
    <scope>NUCLEOTIDE SEQUENCE</scope>
    <source>
        <strain evidence="1">CtML55</strain>
    </source>
</reference>
<sequence length="174" mass="20452">MNSFNLYEDVLSRTWNRYYYEVEAETLEEAIEKVKDGEVDCYDSEQLYESTDDLAPEENNGSATREIYHEDEVVWDNAKLVNRGEIITQDLRNISDQLFHIMESEPEEFSAGCISFALVKEVLEELGWTDTEDLETNGWDIDYWVTFIKEGKDFKYIVSGSLYYGNINIRKEKF</sequence>
<evidence type="ECO:0000313" key="1">
    <source>
        <dbReference type="EMBL" id="DAE31024.1"/>
    </source>
</evidence>
<organism evidence="1">
    <name type="scientific">virus sp. ctML55</name>
    <dbReference type="NCBI Taxonomy" id="2827627"/>
    <lineage>
        <taxon>Viruses</taxon>
    </lineage>
</organism>
<proteinExistence type="predicted"/>